<protein>
    <submittedName>
        <fullName evidence="1">Uncharacterized protein</fullName>
    </submittedName>
</protein>
<reference evidence="1" key="1">
    <citation type="journal article" date="2019" name="bioRxiv">
        <title>The Genome of the Zebra Mussel, Dreissena polymorpha: A Resource for Invasive Species Research.</title>
        <authorList>
            <person name="McCartney M.A."/>
            <person name="Auch B."/>
            <person name="Kono T."/>
            <person name="Mallez S."/>
            <person name="Zhang Y."/>
            <person name="Obille A."/>
            <person name="Becker A."/>
            <person name="Abrahante J.E."/>
            <person name="Garbe J."/>
            <person name="Badalamenti J.P."/>
            <person name="Herman A."/>
            <person name="Mangelson H."/>
            <person name="Liachko I."/>
            <person name="Sullivan S."/>
            <person name="Sone E.D."/>
            <person name="Koren S."/>
            <person name="Silverstein K.A.T."/>
            <person name="Beckman K.B."/>
            <person name="Gohl D.M."/>
        </authorList>
    </citation>
    <scope>NUCLEOTIDE SEQUENCE</scope>
    <source>
        <strain evidence="1">Duluth1</strain>
        <tissue evidence="1">Whole animal</tissue>
    </source>
</reference>
<reference evidence="1" key="2">
    <citation type="submission" date="2020-11" db="EMBL/GenBank/DDBJ databases">
        <authorList>
            <person name="McCartney M.A."/>
            <person name="Auch B."/>
            <person name="Kono T."/>
            <person name="Mallez S."/>
            <person name="Becker A."/>
            <person name="Gohl D.M."/>
            <person name="Silverstein K.A.T."/>
            <person name="Koren S."/>
            <person name="Bechman K.B."/>
            <person name="Herman A."/>
            <person name="Abrahante J.E."/>
            <person name="Garbe J."/>
        </authorList>
    </citation>
    <scope>NUCLEOTIDE SEQUENCE</scope>
    <source>
        <strain evidence="1">Duluth1</strain>
        <tissue evidence="1">Whole animal</tissue>
    </source>
</reference>
<evidence type="ECO:0000313" key="1">
    <source>
        <dbReference type="EMBL" id="KAH3842583.1"/>
    </source>
</evidence>
<gene>
    <name evidence="1" type="ORF">DPMN_116081</name>
</gene>
<comment type="caution">
    <text evidence="1">The sequence shown here is derived from an EMBL/GenBank/DDBJ whole genome shotgun (WGS) entry which is preliminary data.</text>
</comment>
<dbReference type="EMBL" id="JAIWYP010000004">
    <property type="protein sequence ID" value="KAH3842583.1"/>
    <property type="molecule type" value="Genomic_DNA"/>
</dbReference>
<organism evidence="1 2">
    <name type="scientific">Dreissena polymorpha</name>
    <name type="common">Zebra mussel</name>
    <name type="synonym">Mytilus polymorpha</name>
    <dbReference type="NCBI Taxonomy" id="45954"/>
    <lineage>
        <taxon>Eukaryota</taxon>
        <taxon>Metazoa</taxon>
        <taxon>Spiralia</taxon>
        <taxon>Lophotrochozoa</taxon>
        <taxon>Mollusca</taxon>
        <taxon>Bivalvia</taxon>
        <taxon>Autobranchia</taxon>
        <taxon>Heteroconchia</taxon>
        <taxon>Euheterodonta</taxon>
        <taxon>Imparidentia</taxon>
        <taxon>Neoheterodontei</taxon>
        <taxon>Myida</taxon>
        <taxon>Dreissenoidea</taxon>
        <taxon>Dreissenidae</taxon>
        <taxon>Dreissena</taxon>
    </lineage>
</organism>
<dbReference type="Proteomes" id="UP000828390">
    <property type="component" value="Unassembled WGS sequence"/>
</dbReference>
<keyword evidence="2" id="KW-1185">Reference proteome</keyword>
<name>A0A9D4KN53_DREPO</name>
<accession>A0A9D4KN53</accession>
<evidence type="ECO:0000313" key="2">
    <source>
        <dbReference type="Proteomes" id="UP000828390"/>
    </source>
</evidence>
<sequence length="76" mass="8820">MHGGPDSEPASWPNANRYSEAIILQLLSVLPRVRTRLDDVMKAYYDIRQLVLQNARVMNQTKIQLPEISRGTLRQW</sequence>
<dbReference type="AlphaFoldDB" id="A0A9D4KN53"/>
<proteinExistence type="predicted"/>